<keyword evidence="7" id="KW-1185">Reference proteome</keyword>
<dbReference type="PANTHER" id="PTHR30222">
    <property type="entry name" value="SPERMIDINE/PUTRESCINE-BINDING PERIPLASMIC PROTEIN"/>
    <property type="match status" value="1"/>
</dbReference>
<dbReference type="RefSeq" id="WP_187755383.1">
    <property type="nucleotide sequence ID" value="NZ_JABURY010000015.1"/>
</dbReference>
<dbReference type="InterPro" id="IPR001188">
    <property type="entry name" value="Sperm_putr-bd"/>
</dbReference>
<comment type="caution">
    <text evidence="6">The sequence shown here is derived from an EMBL/GenBank/DDBJ whole genome shotgun (WGS) entry which is preliminary data.</text>
</comment>
<sequence length="371" mass="42071">MLSKFFHCLNLLIQYSVVFLFFFLFSTSASAKDLHIYNWSDFIAPDTIANFEQQFGINVTYDVYDSNEVLDGKLMAGKTGFDLVVPSDNFLARQRHIGLYLKLDKQKLPNYQHLDKKFLQMMAIHDPGNEYSIPYIWQSTGIGYNIAKIKQILGDDAPLDSWDLVFKTDNLAKLKQCGVAFLDTPSEIFPTVLNYLGKDPNSQNPQDYEQATKFLATLRNDVTYFHNSRYISDLSGGDICVAIGWSGDMMQAANAAKLAKNGIEIGYTVPKEGAIISFDVWAIPKDAKNVEAAYTFLNYLLEPQVMANITNTIYYPSANIDAMDYLDPEVKNNPSVYPTDEVINRLFIVKEQSIKIDKVMVRLWTRLLSGK</sequence>
<evidence type="ECO:0000313" key="7">
    <source>
        <dbReference type="Proteomes" id="UP000651208"/>
    </source>
</evidence>
<dbReference type="CDD" id="cd13659">
    <property type="entry name" value="PBP2_PotF"/>
    <property type="match status" value="1"/>
</dbReference>
<dbReference type="Pfam" id="PF13416">
    <property type="entry name" value="SBP_bac_8"/>
    <property type="match status" value="1"/>
</dbReference>
<comment type="similarity">
    <text evidence="5">Belongs to the bacterial solute-binding protein PotD/PotF family.</text>
</comment>
<proteinExistence type="inferred from homology"/>
<evidence type="ECO:0000256" key="3">
    <source>
        <dbReference type="ARBA" id="ARBA00022729"/>
    </source>
</evidence>
<gene>
    <name evidence="6" type="ORF">FcAc13_06415</name>
</gene>
<keyword evidence="4 5" id="KW-0574">Periplasm</keyword>
<dbReference type="Gene3D" id="3.40.190.10">
    <property type="entry name" value="Periplasmic binding protein-like II"/>
    <property type="match status" value="2"/>
</dbReference>
<evidence type="ECO:0000256" key="4">
    <source>
        <dbReference type="ARBA" id="ARBA00022764"/>
    </source>
</evidence>
<protein>
    <recommendedName>
        <fullName evidence="5">Putrescine-binding periplasmic protein</fullName>
    </recommendedName>
</protein>
<dbReference type="PANTHER" id="PTHR30222:SF12">
    <property type="entry name" value="NORSPERMIDINE SENSOR"/>
    <property type="match status" value="1"/>
</dbReference>
<keyword evidence="2 5" id="KW-0813">Transport</keyword>
<accession>A0ABR7QXI7</accession>
<evidence type="ECO:0000256" key="5">
    <source>
        <dbReference type="PIRNR" id="PIRNR019574"/>
    </source>
</evidence>
<dbReference type="EMBL" id="JABURY010000015">
    <property type="protein sequence ID" value="MBC9130942.1"/>
    <property type="molecule type" value="Genomic_DNA"/>
</dbReference>
<keyword evidence="3" id="KW-0732">Signal</keyword>
<dbReference type="PRINTS" id="PR00909">
    <property type="entry name" value="SPERMDNBNDNG"/>
</dbReference>
<evidence type="ECO:0000256" key="1">
    <source>
        <dbReference type="ARBA" id="ARBA00004418"/>
    </source>
</evidence>
<comment type="subcellular location">
    <subcellularLocation>
        <location evidence="1 5">Periplasm</location>
    </subcellularLocation>
</comment>
<dbReference type="PIRSF" id="PIRSF019574">
    <property type="entry name" value="Periplasmic_polyamine_BP"/>
    <property type="match status" value="1"/>
</dbReference>
<name>A0ABR7QXI7_9GAMM</name>
<dbReference type="InterPro" id="IPR006059">
    <property type="entry name" value="SBP"/>
</dbReference>
<reference evidence="6 7" key="1">
    <citation type="submission" date="2020-06" db="EMBL/GenBank/DDBJ databases">
        <title>Frischella cerana isolated from Apis cerana gut homogenate.</title>
        <authorList>
            <person name="Wolter L.A."/>
            <person name="Suenami S."/>
            <person name="Miyazaki R."/>
        </authorList>
    </citation>
    <scope>NUCLEOTIDE SEQUENCE [LARGE SCALE GENOMIC DNA]</scope>
    <source>
        <strain evidence="6 7">Ac13</strain>
    </source>
</reference>
<comment type="function">
    <text evidence="5">Required for the activity of the bacterial periplasmic transport system of putrescine.</text>
</comment>
<evidence type="ECO:0000313" key="6">
    <source>
        <dbReference type="EMBL" id="MBC9130942.1"/>
    </source>
</evidence>
<evidence type="ECO:0000256" key="2">
    <source>
        <dbReference type="ARBA" id="ARBA00022448"/>
    </source>
</evidence>
<dbReference type="SUPFAM" id="SSF53850">
    <property type="entry name" value="Periplasmic binding protein-like II"/>
    <property type="match status" value="1"/>
</dbReference>
<organism evidence="6 7">
    <name type="scientific">Frischella japonica</name>
    <dbReference type="NCBI Taxonomy" id="2741544"/>
    <lineage>
        <taxon>Bacteria</taxon>
        <taxon>Pseudomonadati</taxon>
        <taxon>Pseudomonadota</taxon>
        <taxon>Gammaproteobacteria</taxon>
        <taxon>Orbales</taxon>
        <taxon>Orbaceae</taxon>
        <taxon>Frischella</taxon>
    </lineage>
</organism>
<dbReference type="Proteomes" id="UP000651208">
    <property type="component" value="Unassembled WGS sequence"/>
</dbReference>